<feature type="compositionally biased region" description="Polar residues" evidence="1">
    <location>
        <begin position="345"/>
        <end position="356"/>
    </location>
</feature>
<dbReference type="InterPro" id="IPR001245">
    <property type="entry name" value="Ser-Thr/Tyr_kinase_cat_dom"/>
</dbReference>
<sequence length="760" mass="87546">MQNGSFWNIKENILKIYIIQSSIDFDIREVNLMSLFNHPSILKFVGYYPTNFEGEPLPTIILELAGNGSLRDIIEMEISGLSPDEWGDTKKLINIYGIASGMSYLHEQNILHRDLKPENVLIDGYLYPKISDFGLCKITDFLSMSMNFQSQKGLKGTPIYIAPEILSNEEYSKSGDVYAFAFIVFEMMTGEQPFKGEKISIYQLVKKISIDGFRPKISDDVPTSYRGLIESCWSQKSEDRPSFKDIVESLKSDEGFITEMTEESEFYDYVDFIDSYKTTFNKEERLLRFEDFIKNRGRNKKIKRISINSEQEEKEEKEKGGGEEEIQNESTMQDIKLQEREENPKSNTEMNAQRQKVEEITTSNSELNENPQKVEETVQQESNDELRGMLYPRSEFDTLKKPCQELVKEAIRDSSKQFFVGRSLIEGDNDFPVDVNLGLKYLEESIKCKSIDSIIYLTIMLIRGDIIKEDLERANEILSKISPSQDKRIFSLKGQISLKKNKYSESVKYFSEGSKAGDFESMIEYGKLFFNGEGVKKNIKESLKYFNMAKDQGYKKGEYFVRAYEDLQQINKSTSLPPETILFFITNNVDNLINSEDKGIKQKEIEFEKIYFSPLNTEKMYFSKTLKSPIFIESISTYKHIKNEIEYPNPSFKAISELLTKIRNRKNKNIVIGIVITSIQTKISQECFSKSFSYHRLDTSIDIIPQNTFEECSLLREITIPSSVTSIGDSAFKGCSSLTQITFPSSVTSIENLLLKDIHH</sequence>
<dbReference type="InterPro" id="IPR026906">
    <property type="entry name" value="LRR_5"/>
</dbReference>
<dbReference type="InterPro" id="IPR011009">
    <property type="entry name" value="Kinase-like_dom_sf"/>
</dbReference>
<dbReference type="SUPFAM" id="SSF56112">
    <property type="entry name" value="Protein kinase-like (PK-like)"/>
    <property type="match status" value="1"/>
</dbReference>
<dbReference type="Pfam" id="PF08238">
    <property type="entry name" value="Sel1"/>
    <property type="match status" value="1"/>
</dbReference>
<dbReference type="Pfam" id="PF13306">
    <property type="entry name" value="LRR_5"/>
    <property type="match status" value="1"/>
</dbReference>
<gene>
    <name evidence="3" type="ORF">M9Y10_018008</name>
</gene>
<keyword evidence="4" id="KW-1185">Reference proteome</keyword>
<dbReference type="InterPro" id="IPR006597">
    <property type="entry name" value="Sel1-like"/>
</dbReference>
<evidence type="ECO:0000313" key="3">
    <source>
        <dbReference type="EMBL" id="KAK8853009.1"/>
    </source>
</evidence>
<name>A0ABR2HVU8_9EUKA</name>
<dbReference type="Proteomes" id="UP001470230">
    <property type="component" value="Unassembled WGS sequence"/>
</dbReference>
<evidence type="ECO:0000313" key="4">
    <source>
        <dbReference type="Proteomes" id="UP001470230"/>
    </source>
</evidence>
<dbReference type="EMBL" id="JAPFFF010000023">
    <property type="protein sequence ID" value="KAK8853009.1"/>
    <property type="molecule type" value="Genomic_DNA"/>
</dbReference>
<proteinExistence type="predicted"/>
<reference evidence="3 4" key="1">
    <citation type="submission" date="2024-04" db="EMBL/GenBank/DDBJ databases">
        <title>Tritrichomonas musculus Genome.</title>
        <authorList>
            <person name="Alves-Ferreira E."/>
            <person name="Grigg M."/>
            <person name="Lorenzi H."/>
            <person name="Galac M."/>
        </authorList>
    </citation>
    <scope>NUCLEOTIDE SEQUENCE [LARGE SCALE GENOMIC DNA]</scope>
    <source>
        <strain evidence="3 4">EAF2021</strain>
    </source>
</reference>
<dbReference type="Gene3D" id="3.80.10.10">
    <property type="entry name" value="Ribonuclease Inhibitor"/>
    <property type="match status" value="1"/>
</dbReference>
<dbReference type="InterPro" id="IPR032675">
    <property type="entry name" value="LRR_dom_sf"/>
</dbReference>
<dbReference type="InterPro" id="IPR051681">
    <property type="entry name" value="Ser/Thr_Kinases-Pseudokinases"/>
</dbReference>
<dbReference type="SMART" id="SM00671">
    <property type="entry name" value="SEL1"/>
    <property type="match status" value="2"/>
</dbReference>
<dbReference type="Gene3D" id="1.25.40.10">
    <property type="entry name" value="Tetratricopeptide repeat domain"/>
    <property type="match status" value="1"/>
</dbReference>
<evidence type="ECO:0000256" key="1">
    <source>
        <dbReference type="SAM" id="MobiDB-lite"/>
    </source>
</evidence>
<dbReference type="PANTHER" id="PTHR44329">
    <property type="entry name" value="SERINE/THREONINE-PROTEIN KINASE TNNI3K-RELATED"/>
    <property type="match status" value="1"/>
</dbReference>
<dbReference type="SUPFAM" id="SSF52058">
    <property type="entry name" value="L domain-like"/>
    <property type="match status" value="1"/>
</dbReference>
<dbReference type="PROSITE" id="PS50011">
    <property type="entry name" value="PROTEIN_KINASE_DOM"/>
    <property type="match status" value="1"/>
</dbReference>
<dbReference type="InterPro" id="IPR008271">
    <property type="entry name" value="Ser/Thr_kinase_AS"/>
</dbReference>
<feature type="region of interest" description="Disordered" evidence="1">
    <location>
        <begin position="304"/>
        <end position="356"/>
    </location>
</feature>
<accession>A0ABR2HVU8</accession>
<comment type="caution">
    <text evidence="3">The sequence shown here is derived from an EMBL/GenBank/DDBJ whole genome shotgun (WGS) entry which is preliminary data.</text>
</comment>
<dbReference type="SMART" id="SM00220">
    <property type="entry name" value="S_TKc"/>
    <property type="match status" value="1"/>
</dbReference>
<dbReference type="InterPro" id="IPR011990">
    <property type="entry name" value="TPR-like_helical_dom_sf"/>
</dbReference>
<dbReference type="PROSITE" id="PS00108">
    <property type="entry name" value="PROTEIN_KINASE_ST"/>
    <property type="match status" value="1"/>
</dbReference>
<dbReference type="PRINTS" id="PR00109">
    <property type="entry name" value="TYRKINASE"/>
</dbReference>
<organism evidence="3 4">
    <name type="scientific">Tritrichomonas musculus</name>
    <dbReference type="NCBI Taxonomy" id="1915356"/>
    <lineage>
        <taxon>Eukaryota</taxon>
        <taxon>Metamonada</taxon>
        <taxon>Parabasalia</taxon>
        <taxon>Tritrichomonadida</taxon>
        <taxon>Tritrichomonadidae</taxon>
        <taxon>Tritrichomonas</taxon>
    </lineage>
</organism>
<protein>
    <recommendedName>
        <fullName evidence="2">Protein kinase domain-containing protein</fullName>
    </recommendedName>
</protein>
<dbReference type="Pfam" id="PF07714">
    <property type="entry name" value="PK_Tyr_Ser-Thr"/>
    <property type="match status" value="1"/>
</dbReference>
<feature type="domain" description="Protein kinase" evidence="2">
    <location>
        <begin position="1"/>
        <end position="257"/>
    </location>
</feature>
<dbReference type="PANTHER" id="PTHR44329:SF289">
    <property type="entry name" value="SERINE_THREONINE-PROTEIN KINASE VIK"/>
    <property type="match status" value="1"/>
</dbReference>
<dbReference type="InterPro" id="IPR000719">
    <property type="entry name" value="Prot_kinase_dom"/>
</dbReference>
<evidence type="ECO:0000259" key="2">
    <source>
        <dbReference type="PROSITE" id="PS50011"/>
    </source>
</evidence>
<dbReference type="SUPFAM" id="SSF81901">
    <property type="entry name" value="HCP-like"/>
    <property type="match status" value="1"/>
</dbReference>
<dbReference type="Gene3D" id="1.10.510.10">
    <property type="entry name" value="Transferase(Phosphotransferase) domain 1"/>
    <property type="match status" value="1"/>
</dbReference>